<dbReference type="InterPro" id="IPR025394">
    <property type="entry name" value="DUF4127"/>
</dbReference>
<dbReference type="RefSeq" id="WP_324716857.1">
    <property type="nucleotide sequence ID" value="NZ_CP141615.1"/>
</dbReference>
<accession>A0ABZ1BZR3</accession>
<keyword evidence="2" id="KW-1185">Reference proteome</keyword>
<evidence type="ECO:0000313" key="1">
    <source>
        <dbReference type="EMBL" id="WRP17587.1"/>
    </source>
</evidence>
<dbReference type="EMBL" id="CP141615">
    <property type="protein sequence ID" value="WRP17587.1"/>
    <property type="molecule type" value="Genomic_DNA"/>
</dbReference>
<organism evidence="1 2">
    <name type="scientific">Carboxydichorda subterranea</name>
    <dbReference type="NCBI Taxonomy" id="3109565"/>
    <lineage>
        <taxon>Bacteria</taxon>
        <taxon>Bacillati</taxon>
        <taxon>Bacillota</taxon>
        <taxon>Limnochordia</taxon>
        <taxon>Limnochordales</taxon>
        <taxon>Geochordaceae</taxon>
        <taxon>Carboxydichorda</taxon>
    </lineage>
</organism>
<dbReference type="Proteomes" id="UP001332192">
    <property type="component" value="Chromosome"/>
</dbReference>
<sequence length="543" mass="59412">MRRVALLPLDERPCNHAYPVMLGAVAGIEVAVPPKELMGRKKEPADTRLLGDWLRAESERADGLIVAAETLAFGGLIPSRVVGVSEEEALKRLDALRRIRQRRPELPIFVQSVILRTPGYDSDDEEPGYWASYGKRLYVLSVAEHAVELGPRAWDALRKGGEAHLPPVVAQELGALDFDGVVARRAALEAEVPAGVRQDWRWRRARNHQVNRALVELVAEGVVDFLVLTQDDSPPIGLHAREQQALAALVAQRGVHRRVRIHPGADETALVLLARQALRDRGLRPRVGVRFSSIAGPGVVPLYEDRPLMEGIKGHVTALGALLSPDFGESELALFVNSPDGPQHEAPLQALPGESVGKGRNLPEFLDALQDALERRPERPAALADVAYANGADRELVEMLPAYLSPWALGAYAGWNTASNTIGTALAHAALRLVARGLGGDERVASERAHRSFLALRFTEDWGYQAVVRQELVEAAVRLGVSPYALGSHREALAERARERLQATMDRWPGAASGSPRIRVERVDFPWDRLFEVALGVRIDAGP</sequence>
<evidence type="ECO:0000313" key="2">
    <source>
        <dbReference type="Proteomes" id="UP001332192"/>
    </source>
</evidence>
<reference evidence="1 2" key="1">
    <citation type="journal article" date="2024" name="Front. Microbiol.">
        <title>Novel thermophilic genera Geochorda gen. nov. and Carboxydochorda gen. nov. from the deep terrestrial subsurface reveal the ecophysiological diversity in the class Limnochordia.</title>
        <authorList>
            <person name="Karnachuk O.V."/>
            <person name="Lukina A.P."/>
            <person name="Avakyan M.R."/>
            <person name="Kadnikov V.V."/>
            <person name="Begmatov S."/>
            <person name="Beletsky A.V."/>
            <person name="Vlasova K.G."/>
            <person name="Novikov A.A."/>
            <person name="Shcherbakova V.A."/>
            <person name="Mardanov A.V."/>
            <person name="Ravin N.V."/>
        </authorList>
    </citation>
    <scope>NUCLEOTIDE SEQUENCE [LARGE SCALE GENOMIC DNA]</scope>
    <source>
        <strain evidence="1 2">L945</strain>
    </source>
</reference>
<dbReference type="Pfam" id="PF13552">
    <property type="entry name" value="DUF4127"/>
    <property type="match status" value="2"/>
</dbReference>
<name>A0ABZ1BZR3_9FIRM</name>
<gene>
    <name evidence="1" type="ORF">U7230_00785</name>
</gene>
<protein>
    <submittedName>
        <fullName evidence="1">DUF4127 family protein</fullName>
    </submittedName>
</protein>
<proteinExistence type="predicted"/>